<organism evidence="1 2">
    <name type="scientific">Vibrio splendidus</name>
    <dbReference type="NCBI Taxonomy" id="29497"/>
    <lineage>
        <taxon>Bacteria</taxon>
        <taxon>Pseudomonadati</taxon>
        <taxon>Pseudomonadota</taxon>
        <taxon>Gammaproteobacteria</taxon>
        <taxon>Vibrionales</taxon>
        <taxon>Vibrionaceae</taxon>
        <taxon>Vibrio</taxon>
    </lineage>
</organism>
<accession>A0A2N7FAK6</accession>
<evidence type="ECO:0000313" key="1">
    <source>
        <dbReference type="EMBL" id="PMJ65197.1"/>
    </source>
</evidence>
<dbReference type="EMBL" id="MCWU01000028">
    <property type="protein sequence ID" value="PMJ65197.1"/>
    <property type="molecule type" value="Genomic_DNA"/>
</dbReference>
<evidence type="ECO:0008006" key="3">
    <source>
        <dbReference type="Google" id="ProtNLM"/>
    </source>
</evidence>
<dbReference type="RefSeq" id="WP_102516592.1">
    <property type="nucleotide sequence ID" value="NZ_CAWNSM010000028.1"/>
</dbReference>
<dbReference type="Proteomes" id="UP000235330">
    <property type="component" value="Unassembled WGS sequence"/>
</dbReference>
<evidence type="ECO:0000313" key="2">
    <source>
        <dbReference type="Proteomes" id="UP000235330"/>
    </source>
</evidence>
<gene>
    <name evidence="1" type="ORF">BCU17_20495</name>
</gene>
<sequence>MNKHLNLFRTYAKKERTYQLENDLTRALAICLQEDALFLHEVLKSIFDGDARYNKLFQDINKPPVLQISIQKNAESIKDYKHIYAVSLSEAEMVNFWGQTRVDEYDPICDLILTINDVCIVIEAKRDGIDCTAQLYNQIFNILRKDNLTLAECQDMVTDRDLNWKKLMTIAVTVSSFEKMGGNKNRFLTDFIQLVRDHNPEWLPATPIASLNPKSCNAIYRRIRIAVEDFEAARGNLELLTYNDRLGTNFSKGWADEVLYGVCSETGDLVASIYPGNTKTQGWHIFHKDPEFSKELVLNGQSYPLCIGYHVKFSGQGYVSGLWFDSHEMKKNLYTHEIFKNKTGRYSRGIWSDIEELLDDHLSYDWKGQCEWKTKILDSNRTVINMAIGYVVTLTIPKEVLDKLDTQIHDTTQLTKLVGHIYDAFENDLIKD</sequence>
<dbReference type="AlphaFoldDB" id="A0A2N7FAK6"/>
<proteinExistence type="predicted"/>
<protein>
    <recommendedName>
        <fullName evidence="3">PD-(D/E)XK nuclease superfamily protein</fullName>
    </recommendedName>
</protein>
<name>A0A2N7FAK6_VIBSP</name>
<reference evidence="2" key="1">
    <citation type="submission" date="2016-07" db="EMBL/GenBank/DDBJ databases">
        <title>Nontailed viruses are major unrecognized killers of bacteria in the ocean.</title>
        <authorList>
            <person name="Kauffman K."/>
            <person name="Hussain F."/>
            <person name="Yang J."/>
            <person name="Arevalo P."/>
            <person name="Brown J."/>
            <person name="Cutler M."/>
            <person name="Kelly L."/>
            <person name="Polz M.F."/>
        </authorList>
    </citation>
    <scope>NUCLEOTIDE SEQUENCE [LARGE SCALE GENOMIC DNA]</scope>
    <source>
        <strain evidence="2">10N.261.55.E11</strain>
    </source>
</reference>
<comment type="caution">
    <text evidence="1">The sequence shown here is derived from an EMBL/GenBank/DDBJ whole genome shotgun (WGS) entry which is preliminary data.</text>
</comment>